<evidence type="ECO:0000256" key="2">
    <source>
        <dbReference type="SAM" id="SignalP"/>
    </source>
</evidence>
<proteinExistence type="predicted"/>
<evidence type="ECO:0000256" key="1">
    <source>
        <dbReference type="SAM" id="MobiDB-lite"/>
    </source>
</evidence>
<feature type="compositionally biased region" description="Basic residues" evidence="1">
    <location>
        <begin position="59"/>
        <end position="76"/>
    </location>
</feature>
<dbReference type="HOGENOM" id="CLU_2326278_0_0_1"/>
<organism evidence="3 4">
    <name type="scientific">Cochliobolus heterostrophus (strain C4 / ATCC 48331 / race T)</name>
    <name type="common">Southern corn leaf blight fungus</name>
    <name type="synonym">Bipolaris maydis</name>
    <dbReference type="NCBI Taxonomy" id="665024"/>
    <lineage>
        <taxon>Eukaryota</taxon>
        <taxon>Fungi</taxon>
        <taxon>Dikarya</taxon>
        <taxon>Ascomycota</taxon>
        <taxon>Pezizomycotina</taxon>
        <taxon>Dothideomycetes</taxon>
        <taxon>Pleosporomycetidae</taxon>
        <taxon>Pleosporales</taxon>
        <taxon>Pleosporineae</taxon>
        <taxon>Pleosporaceae</taxon>
        <taxon>Bipolaris</taxon>
    </lineage>
</organism>
<dbReference type="AlphaFoldDB" id="N4WNH0"/>
<keyword evidence="2" id="KW-0732">Signal</keyword>
<dbReference type="GeneID" id="25845014"/>
<reference evidence="4" key="2">
    <citation type="journal article" date="2013" name="PLoS Genet.">
        <title>Comparative genome structure, secondary metabolite, and effector coding capacity across Cochliobolus pathogens.</title>
        <authorList>
            <person name="Condon B.J."/>
            <person name="Leng Y."/>
            <person name="Wu D."/>
            <person name="Bushley K.E."/>
            <person name="Ohm R.A."/>
            <person name="Otillar R."/>
            <person name="Martin J."/>
            <person name="Schackwitz W."/>
            <person name="Grimwood J."/>
            <person name="MohdZainudin N."/>
            <person name="Xue C."/>
            <person name="Wang R."/>
            <person name="Manning V.A."/>
            <person name="Dhillon B."/>
            <person name="Tu Z.J."/>
            <person name="Steffenson B.J."/>
            <person name="Salamov A."/>
            <person name="Sun H."/>
            <person name="Lowry S."/>
            <person name="LaButti K."/>
            <person name="Han J."/>
            <person name="Copeland A."/>
            <person name="Lindquist E."/>
            <person name="Barry K."/>
            <person name="Schmutz J."/>
            <person name="Baker S.E."/>
            <person name="Ciuffetti L.M."/>
            <person name="Grigoriev I.V."/>
            <person name="Zhong S."/>
            <person name="Turgeon B.G."/>
        </authorList>
    </citation>
    <scope>NUCLEOTIDE SEQUENCE [LARGE SCALE GENOMIC DNA]</scope>
    <source>
        <strain evidence="4">C4 / ATCC 48331 / race T</strain>
    </source>
</reference>
<evidence type="ECO:0000313" key="3">
    <source>
        <dbReference type="EMBL" id="ENI01984.1"/>
    </source>
</evidence>
<dbReference type="EMBL" id="KB733465">
    <property type="protein sequence ID" value="ENI01984.1"/>
    <property type="molecule type" value="Genomic_DNA"/>
</dbReference>
<protein>
    <submittedName>
        <fullName evidence="3">Uncharacterized protein</fullName>
    </submittedName>
</protein>
<name>N4WNH0_COCH4</name>
<feature type="chain" id="PRO_5004124016" evidence="2">
    <location>
        <begin position="18"/>
        <end position="99"/>
    </location>
</feature>
<reference evidence="3 4" key="1">
    <citation type="journal article" date="2012" name="PLoS Pathog.">
        <title>Diverse lifestyles and strategies of plant pathogenesis encoded in the genomes of eighteen Dothideomycetes fungi.</title>
        <authorList>
            <person name="Ohm R.A."/>
            <person name="Feau N."/>
            <person name="Henrissat B."/>
            <person name="Schoch C.L."/>
            <person name="Horwitz B.A."/>
            <person name="Barry K.W."/>
            <person name="Condon B.J."/>
            <person name="Copeland A.C."/>
            <person name="Dhillon B."/>
            <person name="Glaser F."/>
            <person name="Hesse C.N."/>
            <person name="Kosti I."/>
            <person name="LaButti K."/>
            <person name="Lindquist E.A."/>
            <person name="Lucas S."/>
            <person name="Salamov A.A."/>
            <person name="Bradshaw R.E."/>
            <person name="Ciuffetti L."/>
            <person name="Hamelin R.C."/>
            <person name="Kema G.H.J."/>
            <person name="Lawrence C."/>
            <person name="Scott J.A."/>
            <person name="Spatafora J.W."/>
            <person name="Turgeon B.G."/>
            <person name="de Wit P.J.G.M."/>
            <person name="Zhong S."/>
            <person name="Goodwin S.B."/>
            <person name="Grigoriev I.V."/>
        </authorList>
    </citation>
    <scope>NUCLEOTIDE SEQUENCE [LARGE SCALE GENOMIC DNA]</scope>
    <source>
        <strain evidence="4">C4 / ATCC 48331 / race T</strain>
    </source>
</reference>
<gene>
    <name evidence="3" type="ORF">COCC4DRAFT_43058</name>
</gene>
<keyword evidence="4" id="KW-1185">Reference proteome</keyword>
<feature type="non-terminal residue" evidence="3">
    <location>
        <position position="99"/>
    </location>
</feature>
<sequence>MRFSTITLLALGATASAYVVPNRQVVDNAVKPRMPENEAIQASNLVAALSARDLEARHHQGGKGKGKGKDKGKKKNARDVESELEGIVARDVESELENI</sequence>
<evidence type="ECO:0000313" key="4">
    <source>
        <dbReference type="Proteomes" id="UP000012338"/>
    </source>
</evidence>
<dbReference type="OrthoDB" id="3695219at2759"/>
<dbReference type="Proteomes" id="UP000012338">
    <property type="component" value="Unassembled WGS sequence"/>
</dbReference>
<feature type="region of interest" description="Disordered" evidence="1">
    <location>
        <begin position="53"/>
        <end position="84"/>
    </location>
</feature>
<feature type="signal peptide" evidence="2">
    <location>
        <begin position="1"/>
        <end position="17"/>
    </location>
</feature>
<accession>N4WNH0</accession>